<dbReference type="SUPFAM" id="SSF53955">
    <property type="entry name" value="Lysozyme-like"/>
    <property type="match status" value="1"/>
</dbReference>
<gene>
    <name evidence="2" type="ORF">GCM10023333_03280</name>
</gene>
<dbReference type="SUPFAM" id="SSF54106">
    <property type="entry name" value="LysM domain"/>
    <property type="match status" value="3"/>
</dbReference>
<dbReference type="InterPro" id="IPR018392">
    <property type="entry name" value="LysM"/>
</dbReference>
<dbReference type="PROSITE" id="PS51782">
    <property type="entry name" value="LYSM"/>
    <property type="match status" value="3"/>
</dbReference>
<evidence type="ECO:0000313" key="2">
    <source>
        <dbReference type="EMBL" id="GAA4873784.1"/>
    </source>
</evidence>
<feature type="domain" description="LysM" evidence="1">
    <location>
        <begin position="339"/>
        <end position="382"/>
    </location>
</feature>
<dbReference type="EMBL" id="BAABJZ010000005">
    <property type="protein sequence ID" value="GAA4873784.1"/>
    <property type="molecule type" value="Genomic_DNA"/>
</dbReference>
<comment type="caution">
    <text evidence="2">The sequence shown here is derived from an EMBL/GenBank/DDBJ whole genome shotgun (WGS) entry which is preliminary data.</text>
</comment>
<evidence type="ECO:0000259" key="1">
    <source>
        <dbReference type="PROSITE" id="PS51782"/>
    </source>
</evidence>
<dbReference type="InterPro" id="IPR008258">
    <property type="entry name" value="Transglycosylase_SLT_dom_1"/>
</dbReference>
<dbReference type="Pfam" id="PF01476">
    <property type="entry name" value="LysM"/>
    <property type="match status" value="3"/>
</dbReference>
<dbReference type="PROSITE" id="PS51257">
    <property type="entry name" value="PROKAR_LIPOPROTEIN"/>
    <property type="match status" value="1"/>
</dbReference>
<feature type="domain" description="LysM" evidence="1">
    <location>
        <begin position="475"/>
        <end position="519"/>
    </location>
</feature>
<dbReference type="RefSeq" id="WP_345332686.1">
    <property type="nucleotide sequence ID" value="NZ_BAABJZ010000005.1"/>
</dbReference>
<dbReference type="SMART" id="SM00257">
    <property type="entry name" value="LysM"/>
    <property type="match status" value="3"/>
</dbReference>
<dbReference type="InterPro" id="IPR023346">
    <property type="entry name" value="Lysozyme-like_dom_sf"/>
</dbReference>
<dbReference type="InterPro" id="IPR036779">
    <property type="entry name" value="LysM_dom_sf"/>
</dbReference>
<organism evidence="2 3">
    <name type="scientific">Ferrimonas pelagia</name>
    <dbReference type="NCBI Taxonomy" id="1177826"/>
    <lineage>
        <taxon>Bacteria</taxon>
        <taxon>Pseudomonadati</taxon>
        <taxon>Pseudomonadota</taxon>
        <taxon>Gammaproteobacteria</taxon>
        <taxon>Alteromonadales</taxon>
        <taxon>Ferrimonadaceae</taxon>
        <taxon>Ferrimonas</taxon>
    </lineage>
</organism>
<dbReference type="PANTHER" id="PTHR33734:SF22">
    <property type="entry name" value="MEMBRANE-BOUND LYTIC MUREIN TRANSGLYCOSYLASE D"/>
    <property type="match status" value="1"/>
</dbReference>
<dbReference type="PANTHER" id="PTHR33734">
    <property type="entry name" value="LYSM DOMAIN-CONTAINING GPI-ANCHORED PROTEIN 2"/>
    <property type="match status" value="1"/>
</dbReference>
<dbReference type="CDD" id="cd00118">
    <property type="entry name" value="LysM"/>
    <property type="match status" value="3"/>
</dbReference>
<name>A0ABP9EAH1_9GAMM</name>
<accession>A0ABP9EAH1</accession>
<dbReference type="CDD" id="cd16894">
    <property type="entry name" value="MltD-like"/>
    <property type="match status" value="1"/>
</dbReference>
<dbReference type="Gene3D" id="3.10.350.10">
    <property type="entry name" value="LysM domain"/>
    <property type="match status" value="3"/>
</dbReference>
<feature type="domain" description="LysM" evidence="1">
    <location>
        <begin position="413"/>
        <end position="457"/>
    </location>
</feature>
<dbReference type="Proteomes" id="UP001499988">
    <property type="component" value="Unassembled WGS sequence"/>
</dbReference>
<dbReference type="Gene3D" id="1.10.530.10">
    <property type="match status" value="1"/>
</dbReference>
<dbReference type="Pfam" id="PF01464">
    <property type="entry name" value="SLT"/>
    <property type="match status" value="1"/>
</dbReference>
<protein>
    <submittedName>
        <fullName evidence="2">LysM peptidoglycan-binding domain-containing protein</fullName>
    </submittedName>
</protein>
<keyword evidence="3" id="KW-1185">Reference proteome</keyword>
<sequence length="528" mass="58855">MKFKLSALAIAFVLSGCQSLISPPDDEAAEAAEAGSELEVGVTLAAQTVSPEPKPAEPEVVLPPEDVWERIVAGLSLDIPDNERVDRFRQWYINNPSHLATVSRRAEPFMYLIVEEIEKRGLPIELALLPIVESSFDVFAYSAGAAAGIWQFTAPMGRHFGLTQNWWYDGRRDVYASTIAAMDMMEYLHGKLHNDWLYAFAAYNTGEGRVFRAIRNNKAEGKPTDYFALSLPGETERYVPQLLALADVVKNAEKYGIQLNPIANEPALERIDVGSQIDLSLAADLADMSVAELHKLNPGYNRWATSPDGPHALLLPIDKVDGFNLALADTDNAQRVNWVRYTVKSGDSLSVIAKKYHTRTGIIQSVNKMDGNMIRIGQTLLIPVAAKDQEDYVFSAEQRLARHQSNKRADFKVDHKVQSGDSLWTIARANNVTVAQLASWNNMAPSDTLRLGQTLVIWVNKIATNQSKSSIMRQISYTVRSGDSLARIGQRFKVNVNDLVRWNKLEGQKYLQPGQRLTLYVDVTRVQV</sequence>
<reference evidence="3" key="1">
    <citation type="journal article" date="2019" name="Int. J. Syst. Evol. Microbiol.">
        <title>The Global Catalogue of Microorganisms (GCM) 10K type strain sequencing project: providing services to taxonomists for standard genome sequencing and annotation.</title>
        <authorList>
            <consortium name="The Broad Institute Genomics Platform"/>
            <consortium name="The Broad Institute Genome Sequencing Center for Infectious Disease"/>
            <person name="Wu L."/>
            <person name="Ma J."/>
        </authorList>
    </citation>
    <scope>NUCLEOTIDE SEQUENCE [LARGE SCALE GENOMIC DNA]</scope>
    <source>
        <strain evidence="3">JCM 18401</strain>
    </source>
</reference>
<evidence type="ECO:0000313" key="3">
    <source>
        <dbReference type="Proteomes" id="UP001499988"/>
    </source>
</evidence>
<proteinExistence type="predicted"/>